<organism evidence="2 3">
    <name type="scientific">Prorocentrum cordatum</name>
    <dbReference type="NCBI Taxonomy" id="2364126"/>
    <lineage>
        <taxon>Eukaryota</taxon>
        <taxon>Sar</taxon>
        <taxon>Alveolata</taxon>
        <taxon>Dinophyceae</taxon>
        <taxon>Prorocentrales</taxon>
        <taxon>Prorocentraceae</taxon>
        <taxon>Prorocentrum</taxon>
    </lineage>
</organism>
<name>A0ABN9URQ4_9DINO</name>
<evidence type="ECO:0000256" key="1">
    <source>
        <dbReference type="SAM" id="MobiDB-lite"/>
    </source>
</evidence>
<gene>
    <name evidence="2" type="ORF">PCOR1329_LOCUS49893</name>
</gene>
<dbReference type="EMBL" id="CAUYUJ010016045">
    <property type="protein sequence ID" value="CAK0861128.1"/>
    <property type="molecule type" value="Genomic_DNA"/>
</dbReference>
<protein>
    <submittedName>
        <fullName evidence="2">Uncharacterized protein</fullName>
    </submittedName>
</protein>
<sequence length="196" mass="20846">ALGRAARHVAPLQQPGGSPAASQCAEAVGVATDTLLWLLRECLADAPIAQDACKRIGDLYRQSPPAEPARARIRQLLMDSGAGGASPGATVLRKLASAHVSNWDLQATVMWVMGTVYGPRPVLEEMALNPTSPLIQMHGVRSLGVLYDVDLEDTPEEASEARLDAFSAVVHAMANFPDDMNLCQHSCFTIPTICSS</sequence>
<dbReference type="Proteomes" id="UP001189429">
    <property type="component" value="Unassembled WGS sequence"/>
</dbReference>
<feature type="non-terminal residue" evidence="2">
    <location>
        <position position="1"/>
    </location>
</feature>
<proteinExistence type="predicted"/>
<accession>A0ABN9URQ4</accession>
<reference evidence="2" key="1">
    <citation type="submission" date="2023-10" db="EMBL/GenBank/DDBJ databases">
        <authorList>
            <person name="Chen Y."/>
            <person name="Shah S."/>
            <person name="Dougan E. K."/>
            <person name="Thang M."/>
            <person name="Chan C."/>
        </authorList>
    </citation>
    <scope>NUCLEOTIDE SEQUENCE [LARGE SCALE GENOMIC DNA]</scope>
</reference>
<keyword evidence="3" id="KW-1185">Reference proteome</keyword>
<feature type="region of interest" description="Disordered" evidence="1">
    <location>
        <begin position="1"/>
        <end position="20"/>
    </location>
</feature>
<evidence type="ECO:0000313" key="3">
    <source>
        <dbReference type="Proteomes" id="UP001189429"/>
    </source>
</evidence>
<evidence type="ECO:0000313" key="2">
    <source>
        <dbReference type="EMBL" id="CAK0861128.1"/>
    </source>
</evidence>
<comment type="caution">
    <text evidence="2">The sequence shown here is derived from an EMBL/GenBank/DDBJ whole genome shotgun (WGS) entry which is preliminary data.</text>
</comment>